<dbReference type="SUPFAM" id="SSF46785">
    <property type="entry name" value="Winged helix' DNA-binding domain"/>
    <property type="match status" value="1"/>
</dbReference>
<evidence type="ECO:0000313" key="7">
    <source>
        <dbReference type="Proteomes" id="UP000800235"/>
    </source>
</evidence>
<evidence type="ECO:0000259" key="4">
    <source>
        <dbReference type="Pfam" id="PF00891"/>
    </source>
</evidence>
<evidence type="ECO:0000256" key="3">
    <source>
        <dbReference type="ARBA" id="ARBA00022691"/>
    </source>
</evidence>
<dbReference type="PROSITE" id="PS51683">
    <property type="entry name" value="SAM_OMT_II"/>
    <property type="match status" value="1"/>
</dbReference>
<feature type="domain" description="O-methyltransferase C-terminal" evidence="4">
    <location>
        <begin position="235"/>
        <end position="377"/>
    </location>
</feature>
<keyword evidence="1 6" id="KW-0489">Methyltransferase</keyword>
<gene>
    <name evidence="6" type="ORF">EJ08DRAFT_250200</name>
</gene>
<protein>
    <submittedName>
        <fullName evidence="6">S-adenosyl-L-methionine-dependent methyltransferase</fullName>
    </submittedName>
</protein>
<dbReference type="PANTHER" id="PTHR43712:SF1">
    <property type="entry name" value="HYPOTHETICAL O-METHYLTRANSFERASE (EUROFUNG)-RELATED"/>
    <property type="match status" value="1"/>
</dbReference>
<name>A0A9P4NQ93_9PEZI</name>
<dbReference type="InterPro" id="IPR012967">
    <property type="entry name" value="COMT_dimerisation"/>
</dbReference>
<accession>A0A9P4NQ93</accession>
<dbReference type="Proteomes" id="UP000800235">
    <property type="component" value="Unassembled WGS sequence"/>
</dbReference>
<dbReference type="InterPro" id="IPR036388">
    <property type="entry name" value="WH-like_DNA-bd_sf"/>
</dbReference>
<dbReference type="GO" id="GO:0032259">
    <property type="term" value="P:methylation"/>
    <property type="evidence" value="ECO:0007669"/>
    <property type="project" value="UniProtKB-KW"/>
</dbReference>
<dbReference type="PANTHER" id="PTHR43712">
    <property type="entry name" value="PUTATIVE (AFU_ORTHOLOGUE AFUA_4G14580)-RELATED"/>
    <property type="match status" value="1"/>
</dbReference>
<dbReference type="InterPro" id="IPR016461">
    <property type="entry name" value="COMT-like"/>
</dbReference>
<evidence type="ECO:0000256" key="1">
    <source>
        <dbReference type="ARBA" id="ARBA00022603"/>
    </source>
</evidence>
<proteinExistence type="predicted"/>
<evidence type="ECO:0000256" key="2">
    <source>
        <dbReference type="ARBA" id="ARBA00022679"/>
    </source>
</evidence>
<evidence type="ECO:0000259" key="5">
    <source>
        <dbReference type="Pfam" id="PF08100"/>
    </source>
</evidence>
<dbReference type="Pfam" id="PF00891">
    <property type="entry name" value="Methyltransf_2"/>
    <property type="match status" value="1"/>
</dbReference>
<sequence length="397" mass="43106">MSSKAELDAIFARLTTAYNTLSADPKKATPKDKAQLKSAALELISATQTPHENAFAFATQNSVYPCYRVAGDCGLLAKWPKEVMSAGELAELTGAEERLVVRIMRVLTSSGVFTEVGEATYKHNTLSTTLSNPGFLSTAKFLNPGISNLPEYLAATSYRNPGSNPDTATPFQCGNNTPLTFYQALAADSKARNGFDAQMKQSVLMERARFPKGFAETYDFEGEFGSLIKGEEDVAIVDVGGSGGHVLGDIIKHLPGLKGRKVLEDLPETVESVTAPDGIEVVGYNFLEGIQPIKGAACYLFRQVFLNWSDAKGKQILQNTLPAMTRGHSRILIMEPVMPPMKAPLMPAMIDIVMSQMGGQIRTEKMWRAFLDEAGFEVVKIVPSNSNQTVIEAVPKK</sequence>
<reference evidence="6" key="1">
    <citation type="journal article" date="2020" name="Stud. Mycol.">
        <title>101 Dothideomycetes genomes: a test case for predicting lifestyles and emergence of pathogens.</title>
        <authorList>
            <person name="Haridas S."/>
            <person name="Albert R."/>
            <person name="Binder M."/>
            <person name="Bloem J."/>
            <person name="Labutti K."/>
            <person name="Salamov A."/>
            <person name="Andreopoulos B."/>
            <person name="Baker S."/>
            <person name="Barry K."/>
            <person name="Bills G."/>
            <person name="Bluhm B."/>
            <person name="Cannon C."/>
            <person name="Castanera R."/>
            <person name="Culley D."/>
            <person name="Daum C."/>
            <person name="Ezra D."/>
            <person name="Gonzalez J."/>
            <person name="Henrissat B."/>
            <person name="Kuo A."/>
            <person name="Liang C."/>
            <person name="Lipzen A."/>
            <person name="Lutzoni F."/>
            <person name="Magnuson J."/>
            <person name="Mondo S."/>
            <person name="Nolan M."/>
            <person name="Ohm R."/>
            <person name="Pangilinan J."/>
            <person name="Park H.-J."/>
            <person name="Ramirez L."/>
            <person name="Alfaro M."/>
            <person name="Sun H."/>
            <person name="Tritt A."/>
            <person name="Yoshinaga Y."/>
            <person name="Zwiers L.-H."/>
            <person name="Turgeon B."/>
            <person name="Goodwin S."/>
            <person name="Spatafora J."/>
            <person name="Crous P."/>
            <person name="Grigoriev I."/>
        </authorList>
    </citation>
    <scope>NUCLEOTIDE SEQUENCE</scope>
    <source>
        <strain evidence="6">CBS 130266</strain>
    </source>
</reference>
<evidence type="ECO:0000313" key="6">
    <source>
        <dbReference type="EMBL" id="KAF2430074.1"/>
    </source>
</evidence>
<dbReference type="InterPro" id="IPR029063">
    <property type="entry name" value="SAM-dependent_MTases_sf"/>
</dbReference>
<keyword evidence="3" id="KW-0949">S-adenosyl-L-methionine</keyword>
<organism evidence="6 7">
    <name type="scientific">Tothia fuscella</name>
    <dbReference type="NCBI Taxonomy" id="1048955"/>
    <lineage>
        <taxon>Eukaryota</taxon>
        <taxon>Fungi</taxon>
        <taxon>Dikarya</taxon>
        <taxon>Ascomycota</taxon>
        <taxon>Pezizomycotina</taxon>
        <taxon>Dothideomycetes</taxon>
        <taxon>Pleosporomycetidae</taxon>
        <taxon>Venturiales</taxon>
        <taxon>Cylindrosympodiaceae</taxon>
        <taxon>Tothia</taxon>
    </lineage>
</organism>
<dbReference type="InterPro" id="IPR036390">
    <property type="entry name" value="WH_DNA-bd_sf"/>
</dbReference>
<dbReference type="AlphaFoldDB" id="A0A9P4NQ93"/>
<keyword evidence="2" id="KW-0808">Transferase</keyword>
<dbReference type="GO" id="GO:0008171">
    <property type="term" value="F:O-methyltransferase activity"/>
    <property type="evidence" value="ECO:0007669"/>
    <property type="project" value="InterPro"/>
</dbReference>
<dbReference type="Gene3D" id="1.10.10.10">
    <property type="entry name" value="Winged helix-like DNA-binding domain superfamily/Winged helix DNA-binding domain"/>
    <property type="match status" value="1"/>
</dbReference>
<dbReference type="OrthoDB" id="3340390at2759"/>
<dbReference type="SUPFAM" id="SSF53335">
    <property type="entry name" value="S-adenosyl-L-methionine-dependent methyltransferases"/>
    <property type="match status" value="1"/>
</dbReference>
<dbReference type="EMBL" id="MU007041">
    <property type="protein sequence ID" value="KAF2430074.1"/>
    <property type="molecule type" value="Genomic_DNA"/>
</dbReference>
<dbReference type="Pfam" id="PF08100">
    <property type="entry name" value="Dimerisation"/>
    <property type="match status" value="1"/>
</dbReference>
<dbReference type="InterPro" id="IPR001077">
    <property type="entry name" value="COMT_C"/>
</dbReference>
<keyword evidence="7" id="KW-1185">Reference proteome</keyword>
<feature type="domain" description="O-methyltransferase dimerisation" evidence="5">
    <location>
        <begin position="81"/>
        <end position="130"/>
    </location>
</feature>
<comment type="caution">
    <text evidence="6">The sequence shown here is derived from an EMBL/GenBank/DDBJ whole genome shotgun (WGS) entry which is preliminary data.</text>
</comment>
<dbReference type="Gene3D" id="3.40.50.150">
    <property type="entry name" value="Vaccinia Virus protein VP39"/>
    <property type="match status" value="1"/>
</dbReference>